<reference evidence="1" key="1">
    <citation type="submission" date="2021-06" db="EMBL/GenBank/DDBJ databases">
        <authorList>
            <person name="Kallberg Y."/>
            <person name="Tangrot J."/>
            <person name="Rosling A."/>
        </authorList>
    </citation>
    <scope>NUCLEOTIDE SEQUENCE</scope>
    <source>
        <strain evidence="1">CL356</strain>
    </source>
</reference>
<dbReference type="EMBL" id="CAJVPT010007191">
    <property type="protein sequence ID" value="CAG8538576.1"/>
    <property type="molecule type" value="Genomic_DNA"/>
</dbReference>
<dbReference type="Proteomes" id="UP000789525">
    <property type="component" value="Unassembled WGS sequence"/>
</dbReference>
<organism evidence="1 2">
    <name type="scientific">Acaulospora colombiana</name>
    <dbReference type="NCBI Taxonomy" id="27376"/>
    <lineage>
        <taxon>Eukaryota</taxon>
        <taxon>Fungi</taxon>
        <taxon>Fungi incertae sedis</taxon>
        <taxon>Mucoromycota</taxon>
        <taxon>Glomeromycotina</taxon>
        <taxon>Glomeromycetes</taxon>
        <taxon>Diversisporales</taxon>
        <taxon>Acaulosporaceae</taxon>
        <taxon>Acaulospora</taxon>
    </lineage>
</organism>
<gene>
    <name evidence="1" type="ORF">ACOLOM_LOCUS4377</name>
</gene>
<comment type="caution">
    <text evidence="1">The sequence shown here is derived from an EMBL/GenBank/DDBJ whole genome shotgun (WGS) entry which is preliminary data.</text>
</comment>
<keyword evidence="2" id="KW-1185">Reference proteome</keyword>
<name>A0ACA9LLR2_9GLOM</name>
<proteinExistence type="predicted"/>
<accession>A0ACA9LLR2</accession>
<evidence type="ECO:0000313" key="2">
    <source>
        <dbReference type="Proteomes" id="UP000789525"/>
    </source>
</evidence>
<sequence>MSQVRRNIPSFTAVTSSFRSYIFSLPLLTTTIVCVTILLYALDALLLSVNTVYSKIDLLPEKFFEGQGSLIFNYKDVSVGGLSPWVFGVVVWESRELAGRERDFFSNIELRAPFSRIVNIRGFIKAEEGNRSGWWLPLSNEESMDDHLEASSIGEGAAEVAESGNTVTSTAYVSSSSS</sequence>
<protein>
    <submittedName>
        <fullName evidence="1">3887_t:CDS:1</fullName>
    </submittedName>
</protein>
<evidence type="ECO:0000313" key="1">
    <source>
        <dbReference type="EMBL" id="CAG8538576.1"/>
    </source>
</evidence>